<name>A0A8K0CAQ2_IGNLU</name>
<dbReference type="GO" id="GO:0015074">
    <property type="term" value="P:DNA integration"/>
    <property type="evidence" value="ECO:0007669"/>
    <property type="project" value="InterPro"/>
</dbReference>
<dbReference type="Pfam" id="PF01498">
    <property type="entry name" value="HTH_Tnp_Tc3_2"/>
    <property type="match status" value="1"/>
</dbReference>
<feature type="domain" description="Transposase Tc1-like" evidence="2">
    <location>
        <begin position="59"/>
        <end position="117"/>
    </location>
</feature>
<dbReference type="InterPro" id="IPR000884">
    <property type="entry name" value="TSP1_rpt"/>
</dbReference>
<comment type="caution">
    <text evidence="3">The sequence shown here is derived from an EMBL/GenBank/DDBJ whole genome shotgun (WGS) entry which is preliminary data.</text>
</comment>
<dbReference type="EMBL" id="VTPC01090999">
    <property type="protein sequence ID" value="KAF2880240.1"/>
    <property type="molecule type" value="Genomic_DNA"/>
</dbReference>
<evidence type="ECO:0000313" key="4">
    <source>
        <dbReference type="Proteomes" id="UP000801492"/>
    </source>
</evidence>
<reference evidence="3" key="1">
    <citation type="submission" date="2019-08" db="EMBL/GenBank/DDBJ databases">
        <title>The genome of the North American firefly Photinus pyralis.</title>
        <authorList>
            <consortium name="Photinus pyralis genome working group"/>
            <person name="Fallon T.R."/>
            <person name="Sander Lower S.E."/>
            <person name="Weng J.-K."/>
        </authorList>
    </citation>
    <scope>NUCLEOTIDE SEQUENCE</scope>
    <source>
        <strain evidence="3">TRF0915ILg1</strain>
        <tissue evidence="3">Whole body</tissue>
    </source>
</reference>
<dbReference type="Pfam" id="PF00090">
    <property type="entry name" value="TSP_1"/>
    <property type="match status" value="1"/>
</dbReference>
<dbReference type="GO" id="GO:0006313">
    <property type="term" value="P:DNA transposition"/>
    <property type="evidence" value="ECO:0007669"/>
    <property type="project" value="InterPro"/>
</dbReference>
<dbReference type="PROSITE" id="PS50092">
    <property type="entry name" value="TSP1"/>
    <property type="match status" value="1"/>
</dbReference>
<dbReference type="OrthoDB" id="5989160at2759"/>
<evidence type="ECO:0000313" key="3">
    <source>
        <dbReference type="EMBL" id="KAF2880240.1"/>
    </source>
</evidence>
<dbReference type="Gene3D" id="3.30.420.10">
    <property type="entry name" value="Ribonuclease H-like superfamily/Ribonuclease H"/>
    <property type="match status" value="1"/>
</dbReference>
<dbReference type="Proteomes" id="UP000801492">
    <property type="component" value="Unassembled WGS sequence"/>
</dbReference>
<dbReference type="GO" id="GO:0005634">
    <property type="term" value="C:nucleus"/>
    <property type="evidence" value="ECO:0007669"/>
    <property type="project" value="UniProtKB-SubCell"/>
</dbReference>
<dbReference type="SUPFAM" id="SSF46689">
    <property type="entry name" value="Homeodomain-like"/>
    <property type="match status" value="1"/>
</dbReference>
<accession>A0A8K0CAQ2</accession>
<gene>
    <name evidence="3" type="ORF">ILUMI_25934</name>
</gene>
<evidence type="ECO:0000259" key="2">
    <source>
        <dbReference type="Pfam" id="PF01498"/>
    </source>
</evidence>
<dbReference type="SMART" id="SM00209">
    <property type="entry name" value="TSP1"/>
    <property type="match status" value="1"/>
</dbReference>
<protein>
    <recommendedName>
        <fullName evidence="2">Transposase Tc1-like domain-containing protein</fullName>
    </recommendedName>
</protein>
<dbReference type="InterPro" id="IPR036397">
    <property type="entry name" value="RNaseH_sf"/>
</dbReference>
<dbReference type="Gene3D" id="2.20.100.10">
    <property type="entry name" value="Thrombospondin type-1 (TSP1) repeat"/>
    <property type="match status" value="1"/>
</dbReference>
<proteinExistence type="predicted"/>
<dbReference type="GO" id="GO:0003677">
    <property type="term" value="F:DNA binding"/>
    <property type="evidence" value="ECO:0007669"/>
    <property type="project" value="InterPro"/>
</dbReference>
<dbReference type="SUPFAM" id="SSF82895">
    <property type="entry name" value="TSP-1 type 1 repeat"/>
    <property type="match status" value="1"/>
</dbReference>
<dbReference type="AlphaFoldDB" id="A0A8K0CAQ2"/>
<dbReference type="InterPro" id="IPR009057">
    <property type="entry name" value="Homeodomain-like_sf"/>
</dbReference>
<sequence>MHTIPEKAAQVIVLIENGHSQRICARQLNMTRAAVRNVCDRYEETGSFHHRSESVVQPSVMTVKQELREVRGVNISQWTVRQRLSQSNLTPQIPATDPKRTPAHRQARLNFARDHLNLTLEQWGLVLFSDETKICLYGSDRRKKIYQKSGEQFADCCIEEQRFMLDLGLTKSDIANNEDTAKNNEEAKPSNGLKMSNRIRKRDVDFEANEEEISADAAQKEQPSQSIIEVSKRFFIHRANSKTRSGPKIWDHWGKWTACSVTCGLGKMTRWRHCVSGGCATGEKEAQIKTCTLPAC</sequence>
<evidence type="ECO:0000256" key="1">
    <source>
        <dbReference type="ARBA" id="ARBA00004123"/>
    </source>
</evidence>
<dbReference type="InterPro" id="IPR036383">
    <property type="entry name" value="TSP1_rpt_sf"/>
</dbReference>
<dbReference type="InterPro" id="IPR002492">
    <property type="entry name" value="Transposase_Tc1-like"/>
</dbReference>
<organism evidence="3 4">
    <name type="scientific">Ignelater luminosus</name>
    <name type="common">Cucubano</name>
    <name type="synonym">Pyrophorus luminosus</name>
    <dbReference type="NCBI Taxonomy" id="2038154"/>
    <lineage>
        <taxon>Eukaryota</taxon>
        <taxon>Metazoa</taxon>
        <taxon>Ecdysozoa</taxon>
        <taxon>Arthropoda</taxon>
        <taxon>Hexapoda</taxon>
        <taxon>Insecta</taxon>
        <taxon>Pterygota</taxon>
        <taxon>Neoptera</taxon>
        <taxon>Endopterygota</taxon>
        <taxon>Coleoptera</taxon>
        <taxon>Polyphaga</taxon>
        <taxon>Elateriformia</taxon>
        <taxon>Elateroidea</taxon>
        <taxon>Elateridae</taxon>
        <taxon>Agrypninae</taxon>
        <taxon>Pyrophorini</taxon>
        <taxon>Ignelater</taxon>
    </lineage>
</organism>
<comment type="subcellular location">
    <subcellularLocation>
        <location evidence="1">Nucleus</location>
    </subcellularLocation>
</comment>
<keyword evidence="4" id="KW-1185">Reference proteome</keyword>